<protein>
    <submittedName>
        <fullName evidence="2">Syncytin-A-like</fullName>
    </submittedName>
</protein>
<accession>A0AC58IA89</accession>
<proteinExistence type="predicted"/>
<evidence type="ECO:0000313" key="1">
    <source>
        <dbReference type="Proteomes" id="UP000000437"/>
    </source>
</evidence>
<gene>
    <name evidence="2" type="primary">LOC141379804</name>
</gene>
<dbReference type="Proteomes" id="UP000000437">
    <property type="component" value="Chromosome 21"/>
</dbReference>
<sequence>MIKIAVLGIIMNIAQAIDSRSNIFLELMNMSRNALFAGKNICMPHPPSVGAGIPWVAHPMSNCDTCTLFGVHTSGIYNKSTCHNITTPPATPCCIPGLPSCNLTSATPIMTDLLLPIIFSWCVENNAPSSTPLGKIPRERCNFVIEMRTGSHVDITPSAGIREKNLEACLHGTRSLPKLFAVNQWCMIPPPTGTFWLCGTSAYDILPSQFNGRCTLGYVLPAIRENTHATPSSLHLHNSAPTTKEEDGCIPGLTCAQTWWSRTLGAIIPSYGVMQALDQVRSLSNSVQKLANDTAFALGNITNTLASHKIMILQNRVALDYILAKQGGACTIIGPECCTGLMDPTKNLNKIQQDILDLSVKLHRMTEDNSSWFGNLLGKPWLWIKEIAILLLLFLLLYYLCIHSIKCFTQHLTHAHDEEMTVPTRTEYYL</sequence>
<reference evidence="2" key="1">
    <citation type="submission" date="2025-08" db="UniProtKB">
        <authorList>
            <consortium name="RefSeq"/>
        </authorList>
    </citation>
    <scope>IDENTIFICATION</scope>
    <source>
        <strain evidence="2">Tuebingen</strain>
        <tissue evidence="2">Fibroblasts and whole tissue</tissue>
    </source>
</reference>
<dbReference type="RefSeq" id="XP_073791155.1">
    <property type="nucleotide sequence ID" value="XM_073935054.1"/>
</dbReference>
<keyword evidence="1" id="KW-1185">Reference proteome</keyword>
<evidence type="ECO:0000313" key="2">
    <source>
        <dbReference type="RefSeq" id="XP_073791155.1"/>
    </source>
</evidence>
<name>A0AC58IA89_DANRE</name>
<organism evidence="1 2">
    <name type="scientific">Danio rerio</name>
    <name type="common">Zebrafish</name>
    <name type="synonym">Brachydanio rerio</name>
    <dbReference type="NCBI Taxonomy" id="7955"/>
    <lineage>
        <taxon>Eukaryota</taxon>
        <taxon>Metazoa</taxon>
        <taxon>Chordata</taxon>
        <taxon>Craniata</taxon>
        <taxon>Vertebrata</taxon>
        <taxon>Euteleostomi</taxon>
        <taxon>Actinopterygii</taxon>
        <taxon>Neopterygii</taxon>
        <taxon>Teleostei</taxon>
        <taxon>Ostariophysi</taxon>
        <taxon>Cypriniformes</taxon>
        <taxon>Danionidae</taxon>
        <taxon>Danioninae</taxon>
        <taxon>Danio</taxon>
    </lineage>
</organism>